<dbReference type="SUPFAM" id="SSF89155">
    <property type="entry name" value="TorD-like"/>
    <property type="match status" value="1"/>
</dbReference>
<sequence>MSTALIGVTGRILGALLYFPPESPQVQPLIRLLAQEEGLAQWPDLSHALSAAIANDIAASATYPESLSDAFQRLFIGPYALPAPPWGSVYLDKESVLFGTSTLQLRQWMQSHGIAPHFDQAEPEDHIGLMLMMAAWLAEQEPQWLPEFLGDHLLCWSGRYLERLQQGAQHPFYQAIALLTRATLQGWQQRCAGNIKEVELYY</sequence>
<dbReference type="InterPro" id="IPR036411">
    <property type="entry name" value="TorD-like_sf"/>
</dbReference>
<accession>A0A848MHF4</accession>
<dbReference type="HAMAP" id="MF_00940">
    <property type="entry name" value="DmsD_chaperone"/>
    <property type="match status" value="1"/>
</dbReference>
<organism evidence="3 4">
    <name type="scientific">Rouxiella aceris</name>
    <dbReference type="NCBI Taxonomy" id="2703884"/>
    <lineage>
        <taxon>Bacteria</taxon>
        <taxon>Pseudomonadati</taxon>
        <taxon>Pseudomonadota</taxon>
        <taxon>Gammaproteobacteria</taxon>
        <taxon>Enterobacterales</taxon>
        <taxon>Yersiniaceae</taxon>
        <taxon>Rouxiella</taxon>
    </lineage>
</organism>
<dbReference type="PANTHER" id="PTHR34227">
    <property type="entry name" value="CHAPERONE PROTEIN YCDY"/>
    <property type="match status" value="1"/>
</dbReference>
<dbReference type="Pfam" id="PF02613">
    <property type="entry name" value="Nitrate_red_del"/>
    <property type="match status" value="1"/>
</dbReference>
<keyword evidence="1 2" id="KW-0143">Chaperone</keyword>
<dbReference type="EMBL" id="JAADJU010000004">
    <property type="protein sequence ID" value="NMP27115.1"/>
    <property type="molecule type" value="Genomic_DNA"/>
</dbReference>
<gene>
    <name evidence="2 3" type="primary">dmsD</name>
    <name evidence="3" type="ORF">GW590_09595</name>
</gene>
<comment type="caution">
    <text evidence="3">The sequence shown here is derived from an EMBL/GenBank/DDBJ whole genome shotgun (WGS) entry which is preliminary data.</text>
</comment>
<evidence type="ECO:0000313" key="3">
    <source>
        <dbReference type="EMBL" id="NMP27115.1"/>
    </source>
</evidence>
<dbReference type="Gene3D" id="1.10.3480.10">
    <property type="entry name" value="TorD-like"/>
    <property type="match status" value="1"/>
</dbReference>
<comment type="similarity">
    <text evidence="2">Belongs to the TorD/DmsD family. DmsD subfamily.</text>
</comment>
<dbReference type="PANTHER" id="PTHR34227:SF6">
    <property type="entry name" value="TAT PROOFREADING CHAPERONE DMSD"/>
    <property type="match status" value="1"/>
</dbReference>
<dbReference type="InterPro" id="IPR050289">
    <property type="entry name" value="TorD/DmsD_chaperones"/>
</dbReference>
<evidence type="ECO:0000313" key="4">
    <source>
        <dbReference type="Proteomes" id="UP000585363"/>
    </source>
</evidence>
<evidence type="ECO:0000256" key="1">
    <source>
        <dbReference type="ARBA" id="ARBA00023186"/>
    </source>
</evidence>
<dbReference type="InterPro" id="IPR028611">
    <property type="entry name" value="DmsD_chaperone"/>
</dbReference>
<comment type="function">
    <text evidence="2">Required for biogenesis/assembly of DMSO reductase, but not for the interaction of the DmsA signal peptide with the Tat system. May be part of a chaperone cascade complex that facilitates a folding-maturation pathway for the substrate protein.</text>
</comment>
<reference evidence="3 4" key="1">
    <citation type="submission" date="2020-01" db="EMBL/GenBank/DDBJ databases">
        <authorList>
            <person name="Lee S.D."/>
        </authorList>
    </citation>
    <scope>NUCLEOTIDE SEQUENCE [LARGE SCALE GENOMIC DNA]</scope>
    <source>
        <strain evidence="3 4">SAP-1</strain>
    </source>
</reference>
<evidence type="ECO:0000256" key="2">
    <source>
        <dbReference type="HAMAP-Rule" id="MF_00940"/>
    </source>
</evidence>
<protein>
    <recommendedName>
        <fullName evidence="2">Tat proofreading chaperone DmsD</fullName>
    </recommendedName>
    <alternativeName>
        <fullName evidence="2">DMSO reductase maturation protein</fullName>
    </alternativeName>
    <alternativeName>
        <fullName evidence="2">Twin-arginine leader-binding protein DmsD</fullName>
    </alternativeName>
</protein>
<keyword evidence="4" id="KW-1185">Reference proteome</keyword>
<dbReference type="InterPro" id="IPR020945">
    <property type="entry name" value="DMSO/NO3_reduct_chaperone"/>
</dbReference>
<dbReference type="NCBIfam" id="NF008632">
    <property type="entry name" value="PRK11621.1"/>
    <property type="match status" value="1"/>
</dbReference>
<dbReference type="GO" id="GO:0005048">
    <property type="term" value="F:signal sequence binding"/>
    <property type="evidence" value="ECO:0007669"/>
    <property type="project" value="InterPro"/>
</dbReference>
<name>A0A848MHF4_9GAMM</name>
<dbReference type="InterPro" id="IPR026269">
    <property type="entry name" value="DmsD-type"/>
</dbReference>
<dbReference type="RefSeq" id="WP_169402797.1">
    <property type="nucleotide sequence ID" value="NZ_JAADJU010000004.1"/>
</dbReference>
<dbReference type="PIRSF" id="PIRSF004690">
    <property type="entry name" value="DmsD"/>
    <property type="match status" value="1"/>
</dbReference>
<dbReference type="AlphaFoldDB" id="A0A848MHF4"/>
<reference evidence="3 4" key="2">
    <citation type="submission" date="2020-06" db="EMBL/GenBank/DDBJ databases">
        <title>Polyphasic characterization of a Rahnella strain isolated from tree sap.</title>
        <authorList>
            <person name="Kim I.S."/>
        </authorList>
    </citation>
    <scope>NUCLEOTIDE SEQUENCE [LARGE SCALE GENOMIC DNA]</scope>
    <source>
        <strain evidence="3 4">SAP-1</strain>
    </source>
</reference>
<dbReference type="Proteomes" id="UP000585363">
    <property type="component" value="Unassembled WGS sequence"/>
</dbReference>
<proteinExistence type="inferred from homology"/>